<gene>
    <name evidence="1" type="ORF">GCM10010345_93870</name>
</gene>
<dbReference type="Proteomes" id="UP000653644">
    <property type="component" value="Unassembled WGS sequence"/>
</dbReference>
<keyword evidence="2" id="KW-1185">Reference proteome</keyword>
<evidence type="ECO:0000313" key="2">
    <source>
        <dbReference type="Proteomes" id="UP000653644"/>
    </source>
</evidence>
<reference evidence="2" key="1">
    <citation type="journal article" date="2019" name="Int. J. Syst. Evol. Microbiol.">
        <title>The Global Catalogue of Microorganisms (GCM) 10K type strain sequencing project: providing services to taxonomists for standard genome sequencing and annotation.</title>
        <authorList>
            <consortium name="The Broad Institute Genomics Platform"/>
            <consortium name="The Broad Institute Genome Sequencing Center for Infectious Disease"/>
            <person name="Wu L."/>
            <person name="Ma J."/>
        </authorList>
    </citation>
    <scope>NUCLEOTIDE SEQUENCE [LARGE SCALE GENOMIC DNA]</scope>
    <source>
        <strain evidence="2">JCM 4733</strain>
    </source>
</reference>
<accession>A0ABQ3DEW6</accession>
<evidence type="ECO:0000313" key="1">
    <source>
        <dbReference type="EMBL" id="GHA77467.1"/>
    </source>
</evidence>
<proteinExistence type="predicted"/>
<sequence length="96" mass="10822">MLDTPSEYRIWDTEPDGRWRSPAQTSLAGVSDMQVLPGNDSQMAVVAELDNVKWTFLLDLDSEHIYEALCRAHPLSVPASQWSTLFPHLAHRPSCD</sequence>
<dbReference type="EMBL" id="BMVN01000124">
    <property type="protein sequence ID" value="GHA77467.1"/>
    <property type="molecule type" value="Genomic_DNA"/>
</dbReference>
<protein>
    <submittedName>
        <fullName evidence="1">Uncharacterized protein</fullName>
    </submittedName>
</protein>
<comment type="caution">
    <text evidence="1">The sequence shown here is derived from an EMBL/GenBank/DDBJ whole genome shotgun (WGS) entry which is preliminary data.</text>
</comment>
<organism evidence="1 2">
    <name type="scientific">Streptomyces canarius</name>
    <dbReference type="NCBI Taxonomy" id="285453"/>
    <lineage>
        <taxon>Bacteria</taxon>
        <taxon>Bacillati</taxon>
        <taxon>Actinomycetota</taxon>
        <taxon>Actinomycetes</taxon>
        <taxon>Kitasatosporales</taxon>
        <taxon>Streptomycetaceae</taxon>
        <taxon>Streptomyces</taxon>
    </lineage>
</organism>
<name>A0ABQ3DEW6_9ACTN</name>